<dbReference type="GO" id="GO:0048270">
    <property type="term" value="F:methionine adenosyltransferase regulator activity"/>
    <property type="evidence" value="ECO:0007669"/>
    <property type="project" value="TreeGrafter"/>
</dbReference>
<evidence type="ECO:0000259" key="1">
    <source>
        <dbReference type="Pfam" id="PF04321"/>
    </source>
</evidence>
<name>A0A3B0WHB8_9ZZZZ</name>
<evidence type="ECO:0000313" key="2">
    <source>
        <dbReference type="EMBL" id="VAW48809.1"/>
    </source>
</evidence>
<dbReference type="GO" id="GO:0048269">
    <property type="term" value="C:methionine adenosyltransferase complex"/>
    <property type="evidence" value="ECO:0007669"/>
    <property type="project" value="TreeGrafter"/>
</dbReference>
<feature type="domain" description="RmlD-like substrate binding" evidence="1">
    <location>
        <begin position="3"/>
        <end position="287"/>
    </location>
</feature>
<proteinExistence type="predicted"/>
<dbReference type="GO" id="GO:0008831">
    <property type="term" value="F:dTDP-4-dehydrorhamnose reductase activity"/>
    <property type="evidence" value="ECO:0007669"/>
    <property type="project" value="UniProtKB-EC"/>
</dbReference>
<dbReference type="GO" id="GO:0006556">
    <property type="term" value="P:S-adenosylmethionine biosynthetic process"/>
    <property type="evidence" value="ECO:0007669"/>
    <property type="project" value="TreeGrafter"/>
</dbReference>
<dbReference type="Gene3D" id="3.90.25.10">
    <property type="entry name" value="UDP-galactose 4-epimerase, domain 1"/>
    <property type="match status" value="1"/>
</dbReference>
<dbReference type="PANTHER" id="PTHR10491:SF4">
    <property type="entry name" value="METHIONINE ADENOSYLTRANSFERASE 2 SUBUNIT BETA"/>
    <property type="match status" value="1"/>
</dbReference>
<dbReference type="EMBL" id="UOFC01000233">
    <property type="protein sequence ID" value="VAW48809.1"/>
    <property type="molecule type" value="Genomic_DNA"/>
</dbReference>
<keyword evidence="2" id="KW-0560">Oxidoreductase</keyword>
<dbReference type="CDD" id="cd05254">
    <property type="entry name" value="dTDP_HR_like_SDR_e"/>
    <property type="match status" value="1"/>
</dbReference>
<accession>A0A3B0WHB8</accession>
<sequence>MDKILITGGSGLLGSNIAKLAGSQFEVYATYFHNKVFLKDVNFLGIDLTDKEALKQVREIKPNFIIHSAAATNIDYCEENPQEAHRHNVLASRYMAEMAKEIGAYFIYISTDCVFDGKKGNYTEEDKVGPINIYGETKLEGERQVLDLYSSSCIVRTNIYGWNKLNKFSLAEWMIAKLSQGNELPGFRDVLFSPILVNDLTKILFKLYEKKYPGILHVGAKELCSKLDFAYKIAEVFSFDKNYIKSVDYKDIGLKAPRGQNMSFNISKAQEVLSEELPDIRSGLKKMKQLQEEKYVDELKNG</sequence>
<organism evidence="2">
    <name type="scientific">hydrothermal vent metagenome</name>
    <dbReference type="NCBI Taxonomy" id="652676"/>
    <lineage>
        <taxon>unclassified sequences</taxon>
        <taxon>metagenomes</taxon>
        <taxon>ecological metagenomes</taxon>
    </lineage>
</organism>
<dbReference type="PANTHER" id="PTHR10491">
    <property type="entry name" value="DTDP-4-DEHYDRORHAMNOSE REDUCTASE"/>
    <property type="match status" value="1"/>
</dbReference>
<dbReference type="InterPro" id="IPR005913">
    <property type="entry name" value="dTDP_dehydrorham_reduct"/>
</dbReference>
<dbReference type="EC" id="1.1.1.133" evidence="2"/>
<dbReference type="InterPro" id="IPR029903">
    <property type="entry name" value="RmlD-like-bd"/>
</dbReference>
<dbReference type="SUPFAM" id="SSF51735">
    <property type="entry name" value="NAD(P)-binding Rossmann-fold domains"/>
    <property type="match status" value="1"/>
</dbReference>
<dbReference type="AlphaFoldDB" id="A0A3B0WHB8"/>
<dbReference type="Gene3D" id="3.40.50.720">
    <property type="entry name" value="NAD(P)-binding Rossmann-like Domain"/>
    <property type="match status" value="1"/>
</dbReference>
<dbReference type="InterPro" id="IPR036291">
    <property type="entry name" value="NAD(P)-bd_dom_sf"/>
</dbReference>
<reference evidence="2" key="1">
    <citation type="submission" date="2018-06" db="EMBL/GenBank/DDBJ databases">
        <authorList>
            <person name="Zhirakovskaya E."/>
        </authorList>
    </citation>
    <scope>NUCLEOTIDE SEQUENCE</scope>
</reference>
<dbReference type="Pfam" id="PF04321">
    <property type="entry name" value="RmlD_sub_bind"/>
    <property type="match status" value="1"/>
</dbReference>
<gene>
    <name evidence="2" type="ORF">MNBD_GAMMA03-467</name>
</gene>
<protein>
    <submittedName>
        <fullName evidence="2">dTDP-4-dehydrorhamnose reductase</fullName>
        <ecNumber evidence="2">1.1.1.133</ecNumber>
    </submittedName>
</protein>